<name>A0A1X7V510_AMPQE</name>
<proteinExistence type="predicted"/>
<dbReference type="InParanoid" id="A0A1X7V510"/>
<dbReference type="EnsemblMetazoa" id="Aqu2.1.35360_001">
    <property type="protein sequence ID" value="Aqu2.1.35360_001"/>
    <property type="gene ID" value="Aqu2.1.35360"/>
</dbReference>
<reference evidence="1" key="1">
    <citation type="submission" date="2017-05" db="UniProtKB">
        <authorList>
            <consortium name="EnsemblMetazoa"/>
        </authorList>
    </citation>
    <scope>IDENTIFICATION</scope>
</reference>
<protein>
    <submittedName>
        <fullName evidence="1">Uncharacterized protein</fullName>
    </submittedName>
</protein>
<evidence type="ECO:0000313" key="1">
    <source>
        <dbReference type="EnsemblMetazoa" id="Aqu2.1.35360_001"/>
    </source>
</evidence>
<organism evidence="1">
    <name type="scientific">Amphimedon queenslandica</name>
    <name type="common">Sponge</name>
    <dbReference type="NCBI Taxonomy" id="400682"/>
    <lineage>
        <taxon>Eukaryota</taxon>
        <taxon>Metazoa</taxon>
        <taxon>Porifera</taxon>
        <taxon>Demospongiae</taxon>
        <taxon>Heteroscleromorpha</taxon>
        <taxon>Haplosclerida</taxon>
        <taxon>Niphatidae</taxon>
        <taxon>Amphimedon</taxon>
    </lineage>
</organism>
<dbReference type="AlphaFoldDB" id="A0A1X7V510"/>
<sequence length="161" mass="18249">EALNESTVRGLKKAYLCELGKKKRAREELIVSELKPAKRGRPFLLGESIDNKIQQYLTKLRECGSVVSTAITIAGAKGIVLKIDKTQLVENGGHLNLTRAWAKFLLTRMGFVKCRITTKASKRTVEDFNKIKAQFLLSIRTMVQMENIHPEMIFNWDQTGQ</sequence>
<accession>A0A1X7V510</accession>